<dbReference type="RefSeq" id="WP_129124425.1">
    <property type="nucleotide sequence ID" value="NZ_PEIB01000068.1"/>
</dbReference>
<dbReference type="AlphaFoldDB" id="A0A4Q0YDV1"/>
<sequence>MTVSKGERETLYRRASEMVMSDLAIIPLHHQVSNWGMAPTVTYHPMPGAWQTDPEMFRWVNNAYPLAKKQ</sequence>
<keyword evidence="2" id="KW-1185">Reference proteome</keyword>
<proteinExistence type="predicted"/>
<organism evidence="1 2">
    <name type="scientific">Veronia nyctiphanis</name>
    <dbReference type="NCBI Taxonomy" id="1278244"/>
    <lineage>
        <taxon>Bacteria</taxon>
        <taxon>Pseudomonadati</taxon>
        <taxon>Pseudomonadota</taxon>
        <taxon>Gammaproteobacteria</taxon>
        <taxon>Vibrionales</taxon>
        <taxon>Vibrionaceae</taxon>
        <taxon>Veronia</taxon>
    </lineage>
</organism>
<evidence type="ECO:0000313" key="2">
    <source>
        <dbReference type="Proteomes" id="UP000290287"/>
    </source>
</evidence>
<dbReference type="EMBL" id="PEIB01000068">
    <property type="protein sequence ID" value="RXJ67764.1"/>
    <property type="molecule type" value="Genomic_DNA"/>
</dbReference>
<evidence type="ECO:0000313" key="1">
    <source>
        <dbReference type="EMBL" id="RXJ67764.1"/>
    </source>
</evidence>
<accession>A0A4Q0YDV1</accession>
<protein>
    <submittedName>
        <fullName evidence="1">Uncharacterized protein</fullName>
    </submittedName>
</protein>
<reference evidence="1 2" key="1">
    <citation type="submission" date="2017-10" db="EMBL/GenBank/DDBJ databases">
        <title>Nyctiphanis sp. nov., isolated from the stomach of the euphausiid Nyctiphanes simplex (Hansen, 1911) in the Gulf of California.</title>
        <authorList>
            <person name="Gomez-Gil B."/>
            <person name="Aguilar-Mendez M."/>
            <person name="Lopez-Cortes A."/>
            <person name="Gomez-Gutierrez J."/>
            <person name="Roque A."/>
            <person name="Lang E."/>
            <person name="Gonzalez-Castillo A."/>
        </authorList>
    </citation>
    <scope>NUCLEOTIDE SEQUENCE [LARGE SCALE GENOMIC DNA]</scope>
    <source>
        <strain evidence="1 2">CAIM 600</strain>
    </source>
</reference>
<comment type="caution">
    <text evidence="1">The sequence shown here is derived from an EMBL/GenBank/DDBJ whole genome shotgun (WGS) entry which is preliminary data.</text>
</comment>
<name>A0A4Q0YDV1_9GAMM</name>
<dbReference type="Proteomes" id="UP000290287">
    <property type="component" value="Unassembled WGS sequence"/>
</dbReference>
<gene>
    <name evidence="1" type="ORF">CS022_24345</name>
</gene>